<dbReference type="STRING" id="158190.SpiGrapes_0058"/>
<feature type="transmembrane region" description="Helical" evidence="1">
    <location>
        <begin position="42"/>
        <end position="61"/>
    </location>
</feature>
<gene>
    <name evidence="2" type="ordered locus">SpiGrapes_0058</name>
</gene>
<protein>
    <submittedName>
        <fullName evidence="2">Uncharacterized protein</fullName>
    </submittedName>
</protein>
<feature type="transmembrane region" description="Helical" evidence="1">
    <location>
        <begin position="73"/>
        <end position="95"/>
    </location>
</feature>
<name>G8QT17_SPHPG</name>
<keyword evidence="3" id="KW-1185">Reference proteome</keyword>
<evidence type="ECO:0000256" key="1">
    <source>
        <dbReference type="SAM" id="Phobius"/>
    </source>
</evidence>
<accession>G8QT17</accession>
<feature type="transmembrane region" description="Helical" evidence="1">
    <location>
        <begin position="9"/>
        <end position="30"/>
    </location>
</feature>
<dbReference type="Proteomes" id="UP000005632">
    <property type="component" value="Chromosome"/>
</dbReference>
<evidence type="ECO:0000313" key="2">
    <source>
        <dbReference type="EMBL" id="AEV27922.1"/>
    </source>
</evidence>
<keyword evidence="1" id="KW-0472">Membrane</keyword>
<feature type="transmembrane region" description="Helical" evidence="1">
    <location>
        <begin position="131"/>
        <end position="152"/>
    </location>
</feature>
<organism evidence="2 3">
    <name type="scientific">Sphaerochaeta pleomorpha (strain ATCC BAA-1885 / DSM 22778 / Grapes)</name>
    <dbReference type="NCBI Taxonomy" id="158190"/>
    <lineage>
        <taxon>Bacteria</taxon>
        <taxon>Pseudomonadati</taxon>
        <taxon>Spirochaetota</taxon>
        <taxon>Spirochaetia</taxon>
        <taxon>Spirochaetales</taxon>
        <taxon>Sphaerochaetaceae</taxon>
        <taxon>Sphaerochaeta</taxon>
    </lineage>
</organism>
<dbReference type="HOGENOM" id="CLU_949651_0_0_12"/>
<feature type="transmembrane region" description="Helical" evidence="1">
    <location>
        <begin position="224"/>
        <end position="247"/>
    </location>
</feature>
<feature type="transmembrane region" description="Helical" evidence="1">
    <location>
        <begin position="101"/>
        <end position="119"/>
    </location>
</feature>
<keyword evidence="1" id="KW-1133">Transmembrane helix</keyword>
<dbReference type="RefSeq" id="WP_014268771.1">
    <property type="nucleotide sequence ID" value="NC_016633.1"/>
</dbReference>
<evidence type="ECO:0000313" key="3">
    <source>
        <dbReference type="Proteomes" id="UP000005632"/>
    </source>
</evidence>
<reference evidence="2 3" key="1">
    <citation type="submission" date="2011-11" db="EMBL/GenBank/DDBJ databases">
        <title>Complete sequence of Spirochaeta sp. grapes.</title>
        <authorList>
            <consortium name="US DOE Joint Genome Institute"/>
            <person name="Lucas S."/>
            <person name="Han J."/>
            <person name="Lapidus A."/>
            <person name="Cheng J.-F."/>
            <person name="Goodwin L."/>
            <person name="Pitluck S."/>
            <person name="Peters L."/>
            <person name="Ovchinnikova G."/>
            <person name="Munk A.C."/>
            <person name="Detter J.C."/>
            <person name="Han C."/>
            <person name="Tapia R."/>
            <person name="Land M."/>
            <person name="Hauser L."/>
            <person name="Kyrpides N."/>
            <person name="Ivanova N."/>
            <person name="Pagani I."/>
            <person name="Ritalahtilisa K."/>
            <person name="Loeffler F."/>
            <person name="Woyke T."/>
        </authorList>
    </citation>
    <scope>NUCLEOTIDE SEQUENCE [LARGE SCALE GENOMIC DNA]</scope>
    <source>
        <strain evidence="3">ATCC BAA-1885 / DSM 22778 / Grapes</strain>
    </source>
</reference>
<dbReference type="AlphaFoldDB" id="G8QT17"/>
<feature type="transmembrane region" description="Helical" evidence="1">
    <location>
        <begin position="199"/>
        <end position="217"/>
    </location>
</feature>
<dbReference type="KEGG" id="sgp:SpiGrapes_0058"/>
<dbReference type="EMBL" id="CP003155">
    <property type="protein sequence ID" value="AEV27922.1"/>
    <property type="molecule type" value="Genomic_DNA"/>
</dbReference>
<proteinExistence type="predicted"/>
<sequence length="293" mass="31862">MYKLTIQIGIWASILGILSGIIELSIGFLIREWIGNKENPVILGFVTLLLSVLALVSILSARSLPSLGNNSRLAIFLGVFIPSVICFTTVGRLWYIPGPMLLATAFLLAYSFWIQPAPLGSTDLAAGNGLLFRLLGILGAILILSAFGLAFFKPLFALFQTETSMGGKQYRFEILPMDFIRRTVISSAGNTSEDFEVSLVRIVQILLVLGASISLTASLVASRLFLGVGCLVSFSALALFLFSLPTILQQAQFPLEGYISLLGSLSLGWYISLLGMILFFIAWIQPIFLRAGR</sequence>
<feature type="transmembrane region" description="Helical" evidence="1">
    <location>
        <begin position="267"/>
        <end position="289"/>
    </location>
</feature>
<keyword evidence="1" id="KW-0812">Transmembrane</keyword>